<feature type="transmembrane region" description="Helical" evidence="8">
    <location>
        <begin position="296"/>
        <end position="316"/>
    </location>
</feature>
<evidence type="ECO:0000256" key="1">
    <source>
        <dbReference type="ARBA" id="ARBA00004141"/>
    </source>
</evidence>
<sequence length="361" mass="41710">MQMKEKLSPFQASILIYLIQSGVTLFFLPRLVAEAFGTNGWIGLIIISIIVNMNLFLIWLVFKISKGKSMLEIISIFPKWITLPIFLFIAGVWLLLGVFVMVKFCMILRVLFFGNVSLIYLLSMAYILTYMLLKMDLYQIAKSTVVLFYFTIWTVFLLAFHLPEFSFIRLTPFIFKGETDMLKGGVNIFTALLGYELSILFIHMIERKQLKSLIAGNTITSIIYLGVTFVSYGFFSFEQLIREMYPVVTLLGYISFPVLERVENFTFSVFGLKVLMTTVMYLWGTKELLQYQFKKIKSTILLIGILIISFFVSFIPKVIKDVEQWLTYITYACTAIAFLLPIFLLITVLFTKKLNRMSANE</sequence>
<proteinExistence type="inferred from homology"/>
<keyword evidence="5 8" id="KW-0812">Transmembrane</keyword>
<evidence type="ECO:0000256" key="8">
    <source>
        <dbReference type="SAM" id="Phobius"/>
    </source>
</evidence>
<feature type="transmembrane region" description="Helical" evidence="8">
    <location>
        <begin position="265"/>
        <end position="284"/>
    </location>
</feature>
<feature type="transmembrane region" description="Helical" evidence="8">
    <location>
        <begin position="110"/>
        <end position="133"/>
    </location>
</feature>
<evidence type="ECO:0000256" key="4">
    <source>
        <dbReference type="ARBA" id="ARBA00022544"/>
    </source>
</evidence>
<feature type="transmembrane region" description="Helical" evidence="8">
    <location>
        <begin position="41"/>
        <end position="62"/>
    </location>
</feature>
<dbReference type="InterPro" id="IPR004761">
    <property type="entry name" value="Spore_GerAB"/>
</dbReference>
<feature type="transmembrane region" description="Helical" evidence="8">
    <location>
        <begin position="83"/>
        <end position="104"/>
    </location>
</feature>
<feature type="transmembrane region" description="Helical" evidence="8">
    <location>
        <begin position="12"/>
        <end position="29"/>
    </location>
</feature>
<evidence type="ECO:0000256" key="6">
    <source>
        <dbReference type="ARBA" id="ARBA00022989"/>
    </source>
</evidence>
<evidence type="ECO:0000256" key="3">
    <source>
        <dbReference type="ARBA" id="ARBA00022448"/>
    </source>
</evidence>
<dbReference type="Proteomes" id="UP000548423">
    <property type="component" value="Unassembled WGS sequence"/>
</dbReference>
<dbReference type="Pfam" id="PF03845">
    <property type="entry name" value="Spore_permease"/>
    <property type="match status" value="1"/>
</dbReference>
<organism evidence="9 10">
    <name type="scientific">Neobacillus niacini</name>
    <dbReference type="NCBI Taxonomy" id="86668"/>
    <lineage>
        <taxon>Bacteria</taxon>
        <taxon>Bacillati</taxon>
        <taxon>Bacillota</taxon>
        <taxon>Bacilli</taxon>
        <taxon>Bacillales</taxon>
        <taxon>Bacillaceae</taxon>
        <taxon>Neobacillus</taxon>
    </lineage>
</organism>
<gene>
    <name evidence="9" type="ORF">F4694_000801</name>
</gene>
<keyword evidence="6 8" id="KW-1133">Transmembrane helix</keyword>
<reference evidence="10" key="2">
    <citation type="submission" date="2020-08" db="EMBL/GenBank/DDBJ databases">
        <title>The Agave Microbiome: Exploring the role of microbial communities in plant adaptations to desert environments.</title>
        <authorList>
            <person name="Partida-Martinez L.P."/>
        </authorList>
    </citation>
    <scope>NUCLEOTIDE SEQUENCE [LARGE SCALE GENOMIC DNA]</scope>
    <source>
        <strain evidence="10">AT2.8</strain>
    </source>
</reference>
<keyword evidence="4" id="KW-0309">Germination</keyword>
<dbReference type="AlphaFoldDB" id="A0A852T8E1"/>
<comment type="subcellular location">
    <subcellularLocation>
        <location evidence="1">Membrane</location>
        <topology evidence="1">Multi-pass membrane protein</topology>
    </subcellularLocation>
</comment>
<evidence type="ECO:0000256" key="2">
    <source>
        <dbReference type="ARBA" id="ARBA00007998"/>
    </source>
</evidence>
<name>A0A852T8E1_9BACI</name>
<reference evidence="10" key="1">
    <citation type="submission" date="2020-07" db="EMBL/GenBank/DDBJ databases">
        <authorList>
            <person name="Partida-Martinez L."/>
            <person name="Huntemann M."/>
            <person name="Clum A."/>
            <person name="Wang J."/>
            <person name="Palaniappan K."/>
            <person name="Ritter S."/>
            <person name="Chen I.-M."/>
            <person name="Stamatis D."/>
            <person name="Reddy T."/>
            <person name="O'Malley R."/>
            <person name="Daum C."/>
            <person name="Shapiro N."/>
            <person name="Ivanova N."/>
            <person name="Kyrpides N."/>
            <person name="Woyke T."/>
        </authorList>
    </citation>
    <scope>NUCLEOTIDE SEQUENCE [LARGE SCALE GENOMIC DNA]</scope>
    <source>
        <strain evidence="10">AT2.8</strain>
    </source>
</reference>
<evidence type="ECO:0000313" key="10">
    <source>
        <dbReference type="Proteomes" id="UP000548423"/>
    </source>
</evidence>
<dbReference type="PANTHER" id="PTHR34975:SF2">
    <property type="entry name" value="SPORE GERMINATION PROTEIN A2"/>
    <property type="match status" value="1"/>
</dbReference>
<evidence type="ECO:0000256" key="5">
    <source>
        <dbReference type="ARBA" id="ARBA00022692"/>
    </source>
</evidence>
<keyword evidence="7 8" id="KW-0472">Membrane</keyword>
<feature type="transmembrane region" description="Helical" evidence="8">
    <location>
        <begin position="328"/>
        <end position="350"/>
    </location>
</feature>
<dbReference type="GO" id="GO:0016020">
    <property type="term" value="C:membrane"/>
    <property type="evidence" value="ECO:0007669"/>
    <property type="project" value="UniProtKB-SubCell"/>
</dbReference>
<evidence type="ECO:0000256" key="7">
    <source>
        <dbReference type="ARBA" id="ARBA00023136"/>
    </source>
</evidence>
<protein>
    <submittedName>
        <fullName evidence="9">Spore germination protein (Amino acid permease)</fullName>
    </submittedName>
</protein>
<keyword evidence="3" id="KW-0813">Transport</keyword>
<feature type="transmembrane region" description="Helical" evidence="8">
    <location>
        <begin position="182"/>
        <end position="202"/>
    </location>
</feature>
<dbReference type="EMBL" id="JACCBX010000002">
    <property type="protein sequence ID" value="NYE04057.1"/>
    <property type="molecule type" value="Genomic_DNA"/>
</dbReference>
<feature type="transmembrane region" description="Helical" evidence="8">
    <location>
        <begin position="145"/>
        <end position="162"/>
    </location>
</feature>
<evidence type="ECO:0000313" key="9">
    <source>
        <dbReference type="EMBL" id="NYE04057.1"/>
    </source>
</evidence>
<dbReference type="PANTHER" id="PTHR34975">
    <property type="entry name" value="SPORE GERMINATION PROTEIN A2"/>
    <property type="match status" value="1"/>
</dbReference>
<comment type="caution">
    <text evidence="9">The sequence shown here is derived from an EMBL/GenBank/DDBJ whole genome shotgun (WGS) entry which is preliminary data.</text>
</comment>
<feature type="transmembrane region" description="Helical" evidence="8">
    <location>
        <begin position="214"/>
        <end position="235"/>
    </location>
</feature>
<accession>A0A852T8E1</accession>
<dbReference type="GO" id="GO:0009847">
    <property type="term" value="P:spore germination"/>
    <property type="evidence" value="ECO:0007669"/>
    <property type="project" value="InterPro"/>
</dbReference>
<comment type="similarity">
    <text evidence="2">Belongs to the amino acid-polyamine-organocation (APC) superfamily. Spore germination protein (SGP) (TC 2.A.3.9) family.</text>
</comment>